<dbReference type="Proteomes" id="UP000663882">
    <property type="component" value="Unassembled WGS sequence"/>
</dbReference>
<evidence type="ECO:0000313" key="4">
    <source>
        <dbReference type="Proteomes" id="UP000663882"/>
    </source>
</evidence>
<protein>
    <submittedName>
        <fullName evidence="2">Uncharacterized protein</fullName>
    </submittedName>
</protein>
<dbReference type="EMBL" id="CAJNOO010004466">
    <property type="protein sequence ID" value="CAF1382272.1"/>
    <property type="molecule type" value="Genomic_DNA"/>
</dbReference>
<evidence type="ECO:0000256" key="1">
    <source>
        <dbReference type="SAM" id="Phobius"/>
    </source>
</evidence>
<proteinExistence type="predicted"/>
<reference evidence="2" key="1">
    <citation type="submission" date="2021-02" db="EMBL/GenBank/DDBJ databases">
        <authorList>
            <person name="Nowell W R."/>
        </authorList>
    </citation>
    <scope>NUCLEOTIDE SEQUENCE</scope>
</reference>
<feature type="transmembrane region" description="Helical" evidence="1">
    <location>
        <begin position="84"/>
        <end position="108"/>
    </location>
</feature>
<comment type="caution">
    <text evidence="2">The sequence shown here is derived from an EMBL/GenBank/DDBJ whole genome shotgun (WGS) entry which is preliminary data.</text>
</comment>
<dbReference type="AlphaFoldDB" id="A0A815JH36"/>
<keyword evidence="1" id="KW-0812">Transmembrane</keyword>
<dbReference type="EMBL" id="CAJNOU010004175">
    <property type="protein sequence ID" value="CAF1429985.1"/>
    <property type="molecule type" value="Genomic_DNA"/>
</dbReference>
<keyword evidence="1" id="KW-0472">Membrane</keyword>
<evidence type="ECO:0000313" key="3">
    <source>
        <dbReference type="EMBL" id="CAF1429985.1"/>
    </source>
</evidence>
<accession>A0A815JH36</accession>
<evidence type="ECO:0000313" key="2">
    <source>
        <dbReference type="EMBL" id="CAF1382272.1"/>
    </source>
</evidence>
<organism evidence="2 4">
    <name type="scientific">Rotaria sordida</name>
    <dbReference type="NCBI Taxonomy" id="392033"/>
    <lineage>
        <taxon>Eukaryota</taxon>
        <taxon>Metazoa</taxon>
        <taxon>Spiralia</taxon>
        <taxon>Gnathifera</taxon>
        <taxon>Rotifera</taxon>
        <taxon>Eurotatoria</taxon>
        <taxon>Bdelloidea</taxon>
        <taxon>Philodinida</taxon>
        <taxon>Philodinidae</taxon>
        <taxon>Rotaria</taxon>
    </lineage>
</organism>
<dbReference type="Proteomes" id="UP000663889">
    <property type="component" value="Unassembled WGS sequence"/>
</dbReference>
<sequence>MQPKPDSLNFNSHASITPSNDLKLNMRLSQWDAWPSQAECFKPPSSQISKPAWSATDELMIENPGKSFSHCKCCGDFLAAHKTFLIGLTIGALLAAVGLATITSMWLISNYTTTTTAISNSDT</sequence>
<name>A0A815JH36_9BILA</name>
<feature type="non-terminal residue" evidence="2">
    <location>
        <position position="1"/>
    </location>
</feature>
<gene>
    <name evidence="2" type="ORF">RFH988_LOCUS33912</name>
    <name evidence="3" type="ORF">SEV965_LOCUS32693</name>
</gene>
<keyword evidence="1" id="KW-1133">Transmembrane helix</keyword>